<dbReference type="AlphaFoldDB" id="A0A177N2P2"/>
<evidence type="ECO:0000259" key="3">
    <source>
        <dbReference type="Pfam" id="PF16344"/>
    </source>
</evidence>
<dbReference type="GO" id="GO:0016989">
    <property type="term" value="F:sigma factor antagonist activity"/>
    <property type="evidence" value="ECO:0007669"/>
    <property type="project" value="TreeGrafter"/>
</dbReference>
<dbReference type="PANTHER" id="PTHR30273:SF2">
    <property type="entry name" value="PROTEIN FECR"/>
    <property type="match status" value="1"/>
</dbReference>
<evidence type="ECO:0000313" key="5">
    <source>
        <dbReference type="Proteomes" id="UP000077857"/>
    </source>
</evidence>
<dbReference type="InterPro" id="IPR012373">
    <property type="entry name" value="Ferrdict_sens_TM"/>
</dbReference>
<feature type="domain" description="Protein FecR C-terminal" evidence="3">
    <location>
        <begin position="247"/>
        <end position="314"/>
    </location>
</feature>
<dbReference type="InterPro" id="IPR006860">
    <property type="entry name" value="FecR"/>
</dbReference>
<dbReference type="PANTHER" id="PTHR30273">
    <property type="entry name" value="PERIPLASMIC SIGNAL SENSOR AND SIGMA FACTOR ACTIVATOR FECR-RELATED"/>
    <property type="match status" value="1"/>
</dbReference>
<dbReference type="PIRSF" id="PIRSF018266">
    <property type="entry name" value="FecR"/>
    <property type="match status" value="1"/>
</dbReference>
<name>A0A177N2P2_9GAMM</name>
<evidence type="ECO:0000313" key="4">
    <source>
        <dbReference type="EMBL" id="OAI11470.1"/>
    </source>
</evidence>
<gene>
    <name evidence="4" type="ORF">A1507_20530</name>
</gene>
<dbReference type="Gene3D" id="2.60.120.1440">
    <property type="match status" value="1"/>
</dbReference>
<comment type="caution">
    <text evidence="4">The sequence shown here is derived from an EMBL/GenBank/DDBJ whole genome shotgun (WGS) entry which is preliminary data.</text>
</comment>
<dbReference type="Pfam" id="PF04773">
    <property type="entry name" value="FecR"/>
    <property type="match status" value="1"/>
</dbReference>
<dbReference type="RefSeq" id="WP_064042332.1">
    <property type="nucleotide sequence ID" value="NZ_LUUJ01000121.1"/>
</dbReference>
<protein>
    <submittedName>
        <fullName evidence="4">Iron dicitrate transport regulator FecR</fullName>
    </submittedName>
</protein>
<evidence type="ECO:0000259" key="1">
    <source>
        <dbReference type="Pfam" id="PF04773"/>
    </source>
</evidence>
<sequence>MSLAKLTEPQRQALDWLSRLRDSDAGPDEQQQFQEWLSAAAEHAAAYEQILQFWQQLGGLPELASNQLNTARGFVRQNQLARRRRNLALAVVALAIGLAVKYPEQLQKSVAVRYQTAIGERQSVELADGSRIELNTASSMRVDRFGARTVWLEQGEAWFNVKHDADRPFEVRVGAGRIRDVGTQFNVSIGNGHTSVAVVEGEVALSVPGRQELALTAGLQAGFAGDGSLQPPRANDAGAGAWRDGILVFKQQPLPEVLRQLARYHPVEFDLPDAKLQTLTVSGRFSTTDLNESLNTLQNGLGVRAIKTAGSKILIRAKD</sequence>
<feature type="domain" description="FecR N-terminal" evidence="2">
    <location>
        <begin position="11"/>
        <end position="52"/>
    </location>
</feature>
<dbReference type="OrthoDB" id="9771237at2"/>
<reference evidence="4 5" key="1">
    <citation type="submission" date="2016-03" db="EMBL/GenBank/DDBJ databases">
        <authorList>
            <person name="Ploux O."/>
        </authorList>
    </citation>
    <scope>NUCLEOTIDE SEQUENCE [LARGE SCALE GENOMIC DNA]</scope>
    <source>
        <strain evidence="4 5">R-45378</strain>
    </source>
</reference>
<organism evidence="4 5">
    <name type="scientific">Methylomonas koyamae</name>
    <dbReference type="NCBI Taxonomy" id="702114"/>
    <lineage>
        <taxon>Bacteria</taxon>
        <taxon>Pseudomonadati</taxon>
        <taxon>Pseudomonadota</taxon>
        <taxon>Gammaproteobacteria</taxon>
        <taxon>Methylococcales</taxon>
        <taxon>Methylococcaceae</taxon>
        <taxon>Methylomonas</taxon>
    </lineage>
</organism>
<dbReference type="EMBL" id="LUUJ01000121">
    <property type="protein sequence ID" value="OAI11470.1"/>
    <property type="molecule type" value="Genomic_DNA"/>
</dbReference>
<dbReference type="Pfam" id="PF16344">
    <property type="entry name" value="FecR_C"/>
    <property type="match status" value="1"/>
</dbReference>
<dbReference type="Gene3D" id="3.55.50.30">
    <property type="match status" value="1"/>
</dbReference>
<dbReference type="Proteomes" id="UP000077857">
    <property type="component" value="Unassembled WGS sequence"/>
</dbReference>
<accession>A0A177N2P2</accession>
<dbReference type="Pfam" id="PF16220">
    <property type="entry name" value="DUF4880"/>
    <property type="match status" value="1"/>
</dbReference>
<dbReference type="InterPro" id="IPR032623">
    <property type="entry name" value="FecR_N"/>
</dbReference>
<evidence type="ECO:0000259" key="2">
    <source>
        <dbReference type="Pfam" id="PF16220"/>
    </source>
</evidence>
<dbReference type="InterPro" id="IPR032508">
    <property type="entry name" value="FecR_C"/>
</dbReference>
<feature type="domain" description="FecR protein" evidence="1">
    <location>
        <begin position="113"/>
        <end position="203"/>
    </location>
</feature>
<proteinExistence type="predicted"/>